<proteinExistence type="predicted"/>
<organism evidence="7 8">
    <name type="scientific">Brachybacterium fresconis</name>
    <dbReference type="NCBI Taxonomy" id="173363"/>
    <lineage>
        <taxon>Bacteria</taxon>
        <taxon>Bacillati</taxon>
        <taxon>Actinomycetota</taxon>
        <taxon>Actinomycetes</taxon>
        <taxon>Micrococcales</taxon>
        <taxon>Dermabacteraceae</taxon>
        <taxon>Brachybacterium</taxon>
    </lineage>
</organism>
<evidence type="ECO:0000256" key="5">
    <source>
        <dbReference type="ARBA" id="ARBA00023136"/>
    </source>
</evidence>
<feature type="transmembrane region" description="Helical" evidence="6">
    <location>
        <begin position="160"/>
        <end position="181"/>
    </location>
</feature>
<feature type="transmembrane region" description="Helical" evidence="6">
    <location>
        <begin position="41"/>
        <end position="65"/>
    </location>
</feature>
<protein>
    <submittedName>
        <fullName evidence="7">Threonine/homoserine/homoserine lactone efflux protein</fullName>
    </submittedName>
</protein>
<dbReference type="RefSeq" id="WP_301473051.1">
    <property type="nucleotide sequence ID" value="NZ_BAAAJV010000008.1"/>
</dbReference>
<comment type="subcellular location">
    <subcellularLocation>
        <location evidence="1">Cell membrane</location>
        <topology evidence="1">Multi-pass membrane protein</topology>
    </subcellularLocation>
</comment>
<sequence>MITLSHAGALALACVLLIAVPGPSVMFVVGRALSRGRPAALASVIGNAIGCYLVGLAVALGLGPLLERSELLFQVIKWAGILYLLWLGVRTFRSARPVPATQGDGAGEADGSTTRTTETPWAAARTGVIVGATNPKALILFTALVPQFVDPAAGGATRQILLLGIVPILIGLMTDTTWALAAGKARTWLGSSPRRMAAIGRAGGLAIIGVGASVAVSGTRP</sequence>
<evidence type="ECO:0000256" key="1">
    <source>
        <dbReference type="ARBA" id="ARBA00004651"/>
    </source>
</evidence>
<comment type="caution">
    <text evidence="7">The sequence shown here is derived from an EMBL/GenBank/DDBJ whole genome shotgun (WGS) entry which is preliminary data.</text>
</comment>
<dbReference type="InterPro" id="IPR001123">
    <property type="entry name" value="LeuE-type"/>
</dbReference>
<keyword evidence="3 6" id="KW-0812">Transmembrane</keyword>
<gene>
    <name evidence="7" type="ORF">JOF44_003853</name>
</gene>
<dbReference type="PANTHER" id="PTHR30086">
    <property type="entry name" value="ARGININE EXPORTER PROTEIN ARGO"/>
    <property type="match status" value="1"/>
</dbReference>
<keyword evidence="2" id="KW-1003">Cell membrane</keyword>
<evidence type="ECO:0000256" key="2">
    <source>
        <dbReference type="ARBA" id="ARBA00022475"/>
    </source>
</evidence>
<evidence type="ECO:0000313" key="8">
    <source>
        <dbReference type="Proteomes" id="UP000698222"/>
    </source>
</evidence>
<keyword evidence="8" id="KW-1185">Reference proteome</keyword>
<accession>A0ABS4YQ77</accession>
<keyword evidence="4 6" id="KW-1133">Transmembrane helix</keyword>
<name>A0ABS4YQ77_9MICO</name>
<feature type="transmembrane region" description="Helical" evidence="6">
    <location>
        <begin position="6"/>
        <end position="29"/>
    </location>
</feature>
<evidence type="ECO:0000256" key="6">
    <source>
        <dbReference type="SAM" id="Phobius"/>
    </source>
</evidence>
<evidence type="ECO:0000256" key="3">
    <source>
        <dbReference type="ARBA" id="ARBA00022692"/>
    </source>
</evidence>
<dbReference type="PIRSF" id="PIRSF006324">
    <property type="entry name" value="LeuE"/>
    <property type="match status" value="1"/>
</dbReference>
<evidence type="ECO:0000256" key="4">
    <source>
        <dbReference type="ARBA" id="ARBA00022989"/>
    </source>
</evidence>
<feature type="transmembrane region" description="Helical" evidence="6">
    <location>
        <begin position="71"/>
        <end position="89"/>
    </location>
</feature>
<dbReference type="PANTHER" id="PTHR30086:SF20">
    <property type="entry name" value="ARGININE EXPORTER PROTEIN ARGO-RELATED"/>
    <property type="match status" value="1"/>
</dbReference>
<dbReference type="Pfam" id="PF01810">
    <property type="entry name" value="LysE"/>
    <property type="match status" value="1"/>
</dbReference>
<dbReference type="Proteomes" id="UP000698222">
    <property type="component" value="Unassembled WGS sequence"/>
</dbReference>
<evidence type="ECO:0000313" key="7">
    <source>
        <dbReference type="EMBL" id="MBP2410950.1"/>
    </source>
</evidence>
<keyword evidence="5 6" id="KW-0472">Membrane</keyword>
<reference evidence="7 8" key="1">
    <citation type="submission" date="2021-03" db="EMBL/GenBank/DDBJ databases">
        <title>Sequencing the genomes of 1000 actinobacteria strains.</title>
        <authorList>
            <person name="Klenk H.-P."/>
        </authorList>
    </citation>
    <scope>NUCLEOTIDE SEQUENCE [LARGE SCALE GENOMIC DNA]</scope>
    <source>
        <strain evidence="7 8">DSM 14564</strain>
    </source>
</reference>
<dbReference type="EMBL" id="JAGIOC010000001">
    <property type="protein sequence ID" value="MBP2410950.1"/>
    <property type="molecule type" value="Genomic_DNA"/>
</dbReference>
<feature type="transmembrane region" description="Helical" evidence="6">
    <location>
        <begin position="196"/>
        <end position="216"/>
    </location>
</feature>